<evidence type="ECO:0000313" key="3">
    <source>
        <dbReference type="Proteomes" id="UP000007305"/>
    </source>
</evidence>
<reference evidence="2" key="2">
    <citation type="submission" date="2019-07" db="EMBL/GenBank/DDBJ databases">
        <authorList>
            <person name="Seetharam A."/>
            <person name="Woodhouse M."/>
            <person name="Cannon E."/>
        </authorList>
    </citation>
    <scope>NUCLEOTIDE SEQUENCE [LARGE SCALE GENOMIC DNA]</scope>
    <source>
        <strain evidence="2">cv. B73</strain>
    </source>
</reference>
<reference evidence="3" key="1">
    <citation type="journal article" date="2009" name="Science">
        <title>The B73 maize genome: complexity, diversity, and dynamics.</title>
        <authorList>
            <person name="Schnable P.S."/>
            <person name="Ware D."/>
            <person name="Fulton R.S."/>
            <person name="Stein J.C."/>
            <person name="Wei F."/>
            <person name="Pasternak S."/>
            <person name="Liang C."/>
            <person name="Zhang J."/>
            <person name="Fulton L."/>
            <person name="Graves T.A."/>
            <person name="Minx P."/>
            <person name="Reily A.D."/>
            <person name="Courtney L."/>
            <person name="Kruchowski S.S."/>
            <person name="Tomlinson C."/>
            <person name="Strong C."/>
            <person name="Delehaunty K."/>
            <person name="Fronick C."/>
            <person name="Courtney B."/>
            <person name="Rock S.M."/>
            <person name="Belter E."/>
            <person name="Du F."/>
            <person name="Kim K."/>
            <person name="Abbott R.M."/>
            <person name="Cotton M."/>
            <person name="Levy A."/>
            <person name="Marchetto P."/>
            <person name="Ochoa K."/>
            <person name="Jackson S.M."/>
            <person name="Gillam B."/>
            <person name="Chen W."/>
            <person name="Yan L."/>
            <person name="Higginbotham J."/>
            <person name="Cardenas M."/>
            <person name="Waligorski J."/>
            <person name="Applebaum E."/>
            <person name="Phelps L."/>
            <person name="Falcone J."/>
            <person name="Kanchi K."/>
            <person name="Thane T."/>
            <person name="Scimone A."/>
            <person name="Thane N."/>
            <person name="Henke J."/>
            <person name="Wang T."/>
            <person name="Ruppert J."/>
            <person name="Shah N."/>
            <person name="Rotter K."/>
            <person name="Hodges J."/>
            <person name="Ingenthron E."/>
            <person name="Cordes M."/>
            <person name="Kohlberg S."/>
            <person name="Sgro J."/>
            <person name="Delgado B."/>
            <person name="Mead K."/>
            <person name="Chinwalla A."/>
            <person name="Leonard S."/>
            <person name="Crouse K."/>
            <person name="Collura K."/>
            <person name="Kudrna D."/>
            <person name="Currie J."/>
            <person name="He R."/>
            <person name="Angelova A."/>
            <person name="Rajasekar S."/>
            <person name="Mueller T."/>
            <person name="Lomeli R."/>
            <person name="Scara G."/>
            <person name="Ko A."/>
            <person name="Delaney K."/>
            <person name="Wissotski M."/>
            <person name="Lopez G."/>
            <person name="Campos D."/>
            <person name="Braidotti M."/>
            <person name="Ashley E."/>
            <person name="Golser W."/>
            <person name="Kim H."/>
            <person name="Lee S."/>
            <person name="Lin J."/>
            <person name="Dujmic Z."/>
            <person name="Kim W."/>
            <person name="Talag J."/>
            <person name="Zuccolo A."/>
            <person name="Fan C."/>
            <person name="Sebastian A."/>
            <person name="Kramer M."/>
            <person name="Spiegel L."/>
            <person name="Nascimento L."/>
            <person name="Zutavern T."/>
            <person name="Miller B."/>
            <person name="Ambroise C."/>
            <person name="Muller S."/>
            <person name="Spooner W."/>
            <person name="Narechania A."/>
            <person name="Ren L."/>
            <person name="Wei S."/>
            <person name="Kumari S."/>
            <person name="Faga B."/>
            <person name="Levy M.J."/>
            <person name="McMahan L."/>
            <person name="Van Buren P."/>
            <person name="Vaughn M.W."/>
            <person name="Ying K."/>
            <person name="Yeh C.-T."/>
            <person name="Emrich S.J."/>
            <person name="Jia Y."/>
            <person name="Kalyanaraman A."/>
            <person name="Hsia A.-P."/>
            <person name="Barbazuk W.B."/>
            <person name="Baucom R.S."/>
            <person name="Brutnell T.P."/>
            <person name="Carpita N.C."/>
            <person name="Chaparro C."/>
            <person name="Chia J.-M."/>
            <person name="Deragon J.-M."/>
            <person name="Estill J.C."/>
            <person name="Fu Y."/>
            <person name="Jeddeloh J.A."/>
            <person name="Han Y."/>
            <person name="Lee H."/>
            <person name="Li P."/>
            <person name="Lisch D.R."/>
            <person name="Liu S."/>
            <person name="Liu Z."/>
            <person name="Nagel D.H."/>
            <person name="McCann M.C."/>
            <person name="SanMiguel P."/>
            <person name="Myers A.M."/>
            <person name="Nettleton D."/>
            <person name="Nguyen J."/>
            <person name="Penning B.W."/>
            <person name="Ponnala L."/>
            <person name="Schneider K.L."/>
            <person name="Schwartz D.C."/>
            <person name="Sharma A."/>
            <person name="Soderlund C."/>
            <person name="Springer N.M."/>
            <person name="Sun Q."/>
            <person name="Wang H."/>
            <person name="Waterman M."/>
            <person name="Westerman R."/>
            <person name="Wolfgruber T.K."/>
            <person name="Yang L."/>
            <person name="Yu Y."/>
            <person name="Zhang L."/>
            <person name="Zhou S."/>
            <person name="Zhu Q."/>
            <person name="Bennetzen J.L."/>
            <person name="Dawe R.K."/>
            <person name="Jiang J."/>
            <person name="Jiang N."/>
            <person name="Presting G.G."/>
            <person name="Wessler S.R."/>
            <person name="Aluru S."/>
            <person name="Martienssen R.A."/>
            <person name="Clifton S.W."/>
            <person name="McCombie W.R."/>
            <person name="Wing R.A."/>
            <person name="Wilson R.K."/>
        </authorList>
    </citation>
    <scope>NUCLEOTIDE SEQUENCE [LARGE SCALE GENOMIC DNA]</scope>
    <source>
        <strain evidence="3">cv. B73</strain>
    </source>
</reference>
<accession>A0A804P5F9</accession>
<dbReference type="EnsemblPlants" id="Zm00001eb209580_T001">
    <property type="protein sequence ID" value="Zm00001eb209580_P001"/>
    <property type="gene ID" value="Zm00001eb209580"/>
</dbReference>
<dbReference type="InParanoid" id="A0A804P5F9"/>
<name>A0A804P5F9_MAIZE</name>
<dbReference type="AlphaFoldDB" id="A0A804P5F9"/>
<feature type="region of interest" description="Disordered" evidence="1">
    <location>
        <begin position="96"/>
        <end position="208"/>
    </location>
</feature>
<reference evidence="2" key="3">
    <citation type="submission" date="2021-05" db="UniProtKB">
        <authorList>
            <consortium name="EnsemblPlants"/>
        </authorList>
    </citation>
    <scope>IDENTIFICATION</scope>
    <source>
        <strain evidence="2">cv. B73</strain>
    </source>
</reference>
<protein>
    <submittedName>
        <fullName evidence="2">Uncharacterized protein</fullName>
    </submittedName>
</protein>
<keyword evidence="3" id="KW-1185">Reference proteome</keyword>
<proteinExistence type="predicted"/>
<feature type="compositionally biased region" description="Basic residues" evidence="1">
    <location>
        <begin position="192"/>
        <end position="208"/>
    </location>
</feature>
<evidence type="ECO:0000313" key="2">
    <source>
        <dbReference type="EnsemblPlants" id="Zm00001eb209580_P001"/>
    </source>
</evidence>
<feature type="compositionally biased region" description="Low complexity" evidence="1">
    <location>
        <begin position="133"/>
        <end position="142"/>
    </location>
</feature>
<evidence type="ECO:0000256" key="1">
    <source>
        <dbReference type="SAM" id="MobiDB-lite"/>
    </source>
</evidence>
<dbReference type="Proteomes" id="UP000007305">
    <property type="component" value="Chromosome 4"/>
</dbReference>
<sequence>MAICDAFYSKLLTFLDAHHKVPAKEQVDALLKELFALSTVTVHLFNNRPSSHADLKLKVARRPHFGSAIAAIARYAPSPRPVPQFLPARQWKVPPLPQFAPSMPRPQSAGRQWKVAPRIPRRQRPQSPPRPQSPNRSRPQSSTHRRLLPAAASAPSPTDGIPTDSAPCRLPGSPECDPLSLNPRCLNPDRRPRSRSSSRHPTIHSPRP</sequence>
<organism evidence="2 3">
    <name type="scientific">Zea mays</name>
    <name type="common">Maize</name>
    <dbReference type="NCBI Taxonomy" id="4577"/>
    <lineage>
        <taxon>Eukaryota</taxon>
        <taxon>Viridiplantae</taxon>
        <taxon>Streptophyta</taxon>
        <taxon>Embryophyta</taxon>
        <taxon>Tracheophyta</taxon>
        <taxon>Spermatophyta</taxon>
        <taxon>Magnoliopsida</taxon>
        <taxon>Liliopsida</taxon>
        <taxon>Poales</taxon>
        <taxon>Poaceae</taxon>
        <taxon>PACMAD clade</taxon>
        <taxon>Panicoideae</taxon>
        <taxon>Andropogonodae</taxon>
        <taxon>Andropogoneae</taxon>
        <taxon>Tripsacinae</taxon>
        <taxon>Zea</taxon>
    </lineage>
</organism>
<dbReference type="Gramene" id="Zm00001eb209580_T001">
    <property type="protein sequence ID" value="Zm00001eb209580_P001"/>
    <property type="gene ID" value="Zm00001eb209580"/>
</dbReference>